<sequence length="403" mass="45048">MLILSIWLIPIAIFMLFAVRHQSGSQTEVDSVEAAMVIHKDRLAALQQQFEANSISQSEFDSLRLEVEKSILADTEKQRSTLKTTEKLPWLWVQSLSLIVFATAFWLYQSVGASDAVDVRTQFRQLAGQTQLDEASVTNTLQSYQKLLEKEPENIEGWFRLARMQLDMGSFEHALISFNNVLTQLRAVERNAEDEAAILAYLGQTYLSLNRPEAALASFEEALEYSAVNTMALGMAGRIRFELGDYKEAIDHWTTLKLQNLNPENAVVIDSYIDQAKAALADMGIDYEAEQPLRIFVKIELPAAWEGLPEQASLFIYARPIGQRMPIAAKRVRVTDQSMVTILSDADAMGPAGVLTNYEQVEITARVSMNGTANTSPGDWPGDVRIVELNSKEISVDIDVRLP</sequence>
<dbReference type="RefSeq" id="WP_290281362.1">
    <property type="nucleotide sequence ID" value="NZ_JAUFQI010000001.1"/>
</dbReference>
<dbReference type="SUPFAM" id="SSF48452">
    <property type="entry name" value="TPR-like"/>
    <property type="match status" value="1"/>
</dbReference>
<dbReference type="InterPro" id="IPR011990">
    <property type="entry name" value="TPR-like_helical_dom_sf"/>
</dbReference>
<dbReference type="InterPro" id="IPR051263">
    <property type="entry name" value="C-type_cytochrome_biogenesis"/>
</dbReference>
<proteinExistence type="predicted"/>
<comment type="caution">
    <text evidence="5">The sequence shown here is derived from an EMBL/GenBank/DDBJ whole genome shotgun (WGS) entry which is preliminary data.</text>
</comment>
<dbReference type="PANTHER" id="PTHR47870">
    <property type="entry name" value="CYTOCHROME C-TYPE BIOGENESIS PROTEIN CCMH"/>
    <property type="match status" value="1"/>
</dbReference>
<evidence type="ECO:0000313" key="5">
    <source>
        <dbReference type="EMBL" id="MFC3702326.1"/>
    </source>
</evidence>
<feature type="domain" description="Cytochrome c-type biogenesis protein H Ig-like" evidence="4">
    <location>
        <begin position="297"/>
        <end position="399"/>
    </location>
</feature>
<evidence type="ECO:0000259" key="4">
    <source>
        <dbReference type="Pfam" id="PF23892"/>
    </source>
</evidence>
<dbReference type="Pfam" id="PF13424">
    <property type="entry name" value="TPR_12"/>
    <property type="match status" value="1"/>
</dbReference>
<evidence type="ECO:0000256" key="3">
    <source>
        <dbReference type="PROSITE-ProRule" id="PRU00339"/>
    </source>
</evidence>
<dbReference type="InterPro" id="IPR056412">
    <property type="entry name" value="Ig_CycH"/>
</dbReference>
<dbReference type="InterPro" id="IPR017560">
    <property type="entry name" value="Cyt_c_biogenesis_CcmI"/>
</dbReference>
<dbReference type="SMART" id="SM00028">
    <property type="entry name" value="TPR"/>
    <property type="match status" value="4"/>
</dbReference>
<comment type="subcellular location">
    <subcellularLocation>
        <location evidence="1">Cell envelope</location>
    </subcellularLocation>
</comment>
<keyword evidence="6" id="KW-1185">Reference proteome</keyword>
<protein>
    <submittedName>
        <fullName evidence="5">C-type cytochrome biogenesis protein CcmI</fullName>
    </submittedName>
</protein>
<dbReference type="InterPro" id="IPR019734">
    <property type="entry name" value="TPR_rpt"/>
</dbReference>
<organism evidence="5 6">
    <name type="scientific">Reinekea marina</name>
    <dbReference type="NCBI Taxonomy" id="1310421"/>
    <lineage>
        <taxon>Bacteria</taxon>
        <taxon>Pseudomonadati</taxon>
        <taxon>Pseudomonadota</taxon>
        <taxon>Gammaproteobacteria</taxon>
        <taxon>Oceanospirillales</taxon>
        <taxon>Saccharospirillaceae</taxon>
        <taxon>Reinekea</taxon>
    </lineage>
</organism>
<gene>
    <name evidence="5" type="primary">ccmI</name>
    <name evidence="5" type="ORF">ACFOND_11805</name>
</gene>
<accession>A0ABV7WSQ4</accession>
<evidence type="ECO:0000313" key="6">
    <source>
        <dbReference type="Proteomes" id="UP001595710"/>
    </source>
</evidence>
<dbReference type="PROSITE" id="PS50005">
    <property type="entry name" value="TPR"/>
    <property type="match status" value="1"/>
</dbReference>
<dbReference type="NCBIfam" id="TIGR03142">
    <property type="entry name" value="cytochro_ccmI"/>
    <property type="match status" value="1"/>
</dbReference>
<evidence type="ECO:0000256" key="1">
    <source>
        <dbReference type="ARBA" id="ARBA00004196"/>
    </source>
</evidence>
<name>A0ABV7WSQ4_9GAMM</name>
<reference evidence="6" key="1">
    <citation type="journal article" date="2019" name="Int. J. Syst. Evol. Microbiol.">
        <title>The Global Catalogue of Microorganisms (GCM) 10K type strain sequencing project: providing services to taxonomists for standard genome sequencing and annotation.</title>
        <authorList>
            <consortium name="The Broad Institute Genomics Platform"/>
            <consortium name="The Broad Institute Genome Sequencing Center for Infectious Disease"/>
            <person name="Wu L."/>
            <person name="Ma J."/>
        </authorList>
    </citation>
    <scope>NUCLEOTIDE SEQUENCE [LARGE SCALE GENOMIC DNA]</scope>
    <source>
        <strain evidence="6">CECT 8288</strain>
    </source>
</reference>
<dbReference type="Proteomes" id="UP001595710">
    <property type="component" value="Unassembled WGS sequence"/>
</dbReference>
<feature type="repeat" description="TPR" evidence="3">
    <location>
        <begin position="196"/>
        <end position="229"/>
    </location>
</feature>
<keyword evidence="3" id="KW-0802">TPR repeat</keyword>
<dbReference type="Pfam" id="PF23892">
    <property type="entry name" value="Ig_CycH"/>
    <property type="match status" value="1"/>
</dbReference>
<dbReference type="PANTHER" id="PTHR47870:SF1">
    <property type="entry name" value="CYTOCHROME C-TYPE BIOGENESIS PROTEIN CCMH"/>
    <property type="match status" value="1"/>
</dbReference>
<evidence type="ECO:0000256" key="2">
    <source>
        <dbReference type="ARBA" id="ARBA00022748"/>
    </source>
</evidence>
<dbReference type="Gene3D" id="1.25.40.10">
    <property type="entry name" value="Tetratricopeptide repeat domain"/>
    <property type="match status" value="2"/>
</dbReference>
<dbReference type="EMBL" id="JBHRYN010000012">
    <property type="protein sequence ID" value="MFC3702326.1"/>
    <property type="molecule type" value="Genomic_DNA"/>
</dbReference>
<keyword evidence="2" id="KW-0201">Cytochrome c-type biogenesis</keyword>